<evidence type="ECO:0000256" key="3">
    <source>
        <dbReference type="PROSITE-ProRule" id="PRU00169"/>
    </source>
</evidence>
<dbReference type="InterPro" id="IPR011006">
    <property type="entry name" value="CheY-like_superfamily"/>
</dbReference>
<gene>
    <name evidence="6" type="ORF">BJN45_14750</name>
</gene>
<dbReference type="PROSITE" id="PS00622">
    <property type="entry name" value="HTH_LUXR_1"/>
    <property type="match status" value="1"/>
</dbReference>
<dbReference type="SMART" id="SM00421">
    <property type="entry name" value="HTH_LUXR"/>
    <property type="match status" value="1"/>
</dbReference>
<evidence type="ECO:0000256" key="2">
    <source>
        <dbReference type="ARBA" id="ARBA00023125"/>
    </source>
</evidence>
<keyword evidence="2 6" id="KW-0238">DNA-binding</keyword>
<dbReference type="PANTHER" id="PTHR43214">
    <property type="entry name" value="TWO-COMPONENT RESPONSE REGULATOR"/>
    <property type="match status" value="1"/>
</dbReference>
<evidence type="ECO:0000313" key="7">
    <source>
        <dbReference type="Proteomes" id="UP000187526"/>
    </source>
</evidence>
<evidence type="ECO:0000313" key="6">
    <source>
        <dbReference type="EMBL" id="OMG52542.1"/>
    </source>
</evidence>
<dbReference type="PANTHER" id="PTHR43214:SF43">
    <property type="entry name" value="TWO-COMPONENT RESPONSE REGULATOR"/>
    <property type="match status" value="1"/>
</dbReference>
<dbReference type="PROSITE" id="PS50110">
    <property type="entry name" value="RESPONSE_REGULATORY"/>
    <property type="match status" value="1"/>
</dbReference>
<dbReference type="GO" id="GO:0006355">
    <property type="term" value="P:regulation of DNA-templated transcription"/>
    <property type="evidence" value="ECO:0007669"/>
    <property type="project" value="InterPro"/>
</dbReference>
<dbReference type="OrthoDB" id="9780593at2"/>
<dbReference type="EMBL" id="MTHD01000005">
    <property type="protein sequence ID" value="OMG52542.1"/>
    <property type="molecule type" value="Genomic_DNA"/>
</dbReference>
<dbReference type="InterPro" id="IPR016032">
    <property type="entry name" value="Sig_transdc_resp-reg_C-effctor"/>
</dbReference>
<dbReference type="RefSeq" id="WP_076096554.1">
    <property type="nucleotide sequence ID" value="NZ_MTHD01000005.1"/>
</dbReference>
<comment type="caution">
    <text evidence="6">The sequence shown here is derived from an EMBL/GenBank/DDBJ whole genome shotgun (WGS) entry which is preliminary data.</text>
</comment>
<keyword evidence="7" id="KW-1185">Reference proteome</keyword>
<dbReference type="STRING" id="418702.BJN45_14750"/>
<proteinExistence type="predicted"/>
<dbReference type="SUPFAM" id="SSF52172">
    <property type="entry name" value="CheY-like"/>
    <property type="match status" value="1"/>
</dbReference>
<dbReference type="CDD" id="cd06170">
    <property type="entry name" value="LuxR_C_like"/>
    <property type="match status" value="1"/>
</dbReference>
<dbReference type="Gene3D" id="3.40.50.2300">
    <property type="match status" value="1"/>
</dbReference>
<reference evidence="6 7" key="1">
    <citation type="submission" date="2016-10" db="EMBL/GenBank/DDBJ databases">
        <title>Alkaliphiles isolated from bioreactors.</title>
        <authorList>
            <person name="Salah Z."/>
            <person name="Rout S.P."/>
            <person name="Humphreys P.N."/>
        </authorList>
    </citation>
    <scope>NUCLEOTIDE SEQUENCE [LARGE SCALE GENOMIC DNA]</scope>
    <source>
        <strain evidence="6 7">ZS02</strain>
    </source>
</reference>
<protein>
    <submittedName>
        <fullName evidence="6">DNA-binding response regulator</fullName>
    </submittedName>
</protein>
<feature type="domain" description="Response regulatory" evidence="5">
    <location>
        <begin position="3"/>
        <end position="119"/>
    </location>
</feature>
<accession>A0A1R1I1B3</accession>
<dbReference type="AlphaFoldDB" id="A0A1R1I1B3"/>
<dbReference type="SUPFAM" id="SSF46894">
    <property type="entry name" value="C-terminal effector domain of the bipartite response regulators"/>
    <property type="match status" value="1"/>
</dbReference>
<dbReference type="CDD" id="cd17535">
    <property type="entry name" value="REC_NarL-like"/>
    <property type="match status" value="1"/>
</dbReference>
<evidence type="ECO:0000259" key="5">
    <source>
        <dbReference type="PROSITE" id="PS50110"/>
    </source>
</evidence>
<dbReference type="Proteomes" id="UP000187526">
    <property type="component" value="Unassembled WGS sequence"/>
</dbReference>
<dbReference type="GO" id="GO:0003677">
    <property type="term" value="F:DNA binding"/>
    <property type="evidence" value="ECO:0007669"/>
    <property type="project" value="UniProtKB-KW"/>
</dbReference>
<dbReference type="InterPro" id="IPR058245">
    <property type="entry name" value="NreC/VraR/RcsB-like_REC"/>
</dbReference>
<organism evidence="6 7">
    <name type="scientific">Azonexus hydrophilus</name>
    <dbReference type="NCBI Taxonomy" id="418702"/>
    <lineage>
        <taxon>Bacteria</taxon>
        <taxon>Pseudomonadati</taxon>
        <taxon>Pseudomonadota</taxon>
        <taxon>Betaproteobacteria</taxon>
        <taxon>Rhodocyclales</taxon>
        <taxon>Azonexaceae</taxon>
        <taxon>Azonexus</taxon>
    </lineage>
</organism>
<sequence>MIRILIADDHDILRAGLRHILADSPDIVVGGEATNGIEAVSMLRKEHWDTLVLDLTMPGRNGIELIKQVRSEFPRLPILILSMHKEDIYAVRALKAGAAGYLCKDNAEAFLAEAIRKVHAGGLFINRSVAERLTMDILQGRHAELPHNRLTDREHQIFLLIVQGMGVSEIGRHLNLSVKTVSTHKASIQAKMDLANTAELVRYAVENHLVEGATPHPG</sequence>
<feature type="domain" description="HTH luxR-type" evidence="4">
    <location>
        <begin position="143"/>
        <end position="208"/>
    </location>
</feature>
<feature type="modified residue" description="4-aspartylphosphate" evidence="3">
    <location>
        <position position="54"/>
    </location>
</feature>
<dbReference type="InterPro" id="IPR001789">
    <property type="entry name" value="Sig_transdc_resp-reg_receiver"/>
</dbReference>
<name>A0A1R1I1B3_9RHOO</name>
<dbReference type="Pfam" id="PF00196">
    <property type="entry name" value="GerE"/>
    <property type="match status" value="1"/>
</dbReference>
<keyword evidence="1 3" id="KW-0597">Phosphoprotein</keyword>
<dbReference type="PRINTS" id="PR00038">
    <property type="entry name" value="HTHLUXR"/>
</dbReference>
<evidence type="ECO:0000256" key="1">
    <source>
        <dbReference type="ARBA" id="ARBA00022553"/>
    </source>
</evidence>
<dbReference type="InterPro" id="IPR039420">
    <property type="entry name" value="WalR-like"/>
</dbReference>
<evidence type="ECO:0000259" key="4">
    <source>
        <dbReference type="PROSITE" id="PS50043"/>
    </source>
</evidence>
<dbReference type="PROSITE" id="PS50043">
    <property type="entry name" value="HTH_LUXR_2"/>
    <property type="match status" value="1"/>
</dbReference>
<dbReference type="Pfam" id="PF00072">
    <property type="entry name" value="Response_reg"/>
    <property type="match status" value="1"/>
</dbReference>
<dbReference type="GO" id="GO:0000160">
    <property type="term" value="P:phosphorelay signal transduction system"/>
    <property type="evidence" value="ECO:0007669"/>
    <property type="project" value="InterPro"/>
</dbReference>
<dbReference type="InterPro" id="IPR000792">
    <property type="entry name" value="Tscrpt_reg_LuxR_C"/>
</dbReference>
<dbReference type="SMART" id="SM00448">
    <property type="entry name" value="REC"/>
    <property type="match status" value="1"/>
</dbReference>